<organism evidence="1 2">
    <name type="scientific">Albula goreensis</name>
    <dbReference type="NCBI Taxonomy" id="1534307"/>
    <lineage>
        <taxon>Eukaryota</taxon>
        <taxon>Metazoa</taxon>
        <taxon>Chordata</taxon>
        <taxon>Craniata</taxon>
        <taxon>Vertebrata</taxon>
        <taxon>Euteleostomi</taxon>
        <taxon>Actinopterygii</taxon>
        <taxon>Neopterygii</taxon>
        <taxon>Teleostei</taxon>
        <taxon>Albuliformes</taxon>
        <taxon>Albulidae</taxon>
        <taxon>Albula</taxon>
    </lineage>
</organism>
<evidence type="ECO:0000313" key="1">
    <source>
        <dbReference type="EMBL" id="KAI1892877.1"/>
    </source>
</evidence>
<accession>A0A8T3DBB5</accession>
<evidence type="ECO:0000313" key="2">
    <source>
        <dbReference type="Proteomes" id="UP000829720"/>
    </source>
</evidence>
<gene>
    <name evidence="1" type="ORF">AGOR_G00138050</name>
</gene>
<name>A0A8T3DBB5_9TELE</name>
<dbReference type="EMBL" id="JAERUA010000012">
    <property type="protein sequence ID" value="KAI1892877.1"/>
    <property type="molecule type" value="Genomic_DNA"/>
</dbReference>
<dbReference type="AlphaFoldDB" id="A0A8T3DBB5"/>
<dbReference type="PANTHER" id="PTHR16230:SF5">
    <property type="entry name" value="BREAST CARCINOMA-AMPLIFIED SEQUENCE 4"/>
    <property type="match status" value="1"/>
</dbReference>
<proteinExistence type="predicted"/>
<reference evidence="1" key="1">
    <citation type="submission" date="2021-01" db="EMBL/GenBank/DDBJ databases">
        <authorList>
            <person name="Zahm M."/>
            <person name="Roques C."/>
            <person name="Cabau C."/>
            <person name="Klopp C."/>
            <person name="Donnadieu C."/>
            <person name="Jouanno E."/>
            <person name="Lampietro C."/>
            <person name="Louis A."/>
            <person name="Herpin A."/>
            <person name="Echchiki A."/>
            <person name="Berthelot C."/>
            <person name="Parey E."/>
            <person name="Roest-Crollius H."/>
            <person name="Braasch I."/>
            <person name="Postlethwait J."/>
            <person name="Bobe J."/>
            <person name="Montfort J."/>
            <person name="Bouchez O."/>
            <person name="Begum T."/>
            <person name="Mejri S."/>
            <person name="Adams A."/>
            <person name="Chen W.-J."/>
            <person name="Guiguen Y."/>
        </authorList>
    </citation>
    <scope>NUCLEOTIDE SEQUENCE</scope>
    <source>
        <tissue evidence="1">Blood</tissue>
    </source>
</reference>
<sequence length="188" mass="21525">MEPSKEKYTPVYCDNTHNSVFRAGPVKGRASGGEGPAKTHCPQRLWAEQIMPDLIENNTEVLAFQEGMDELLSRLDEFCTILDTFRSQSSELLWHQVPLVLAKAAAMRSVYSRIDKFEAFVQMVKDCVCSLELQVLEVERTQKGFPCSLHGILRPFQRSPSDSQKEEMLHPFELPTLFRTEECFHQKS</sequence>
<comment type="caution">
    <text evidence="1">The sequence shown here is derived from an EMBL/GenBank/DDBJ whole genome shotgun (WGS) entry which is preliminary data.</text>
</comment>
<protein>
    <submittedName>
        <fullName evidence="1">Uncharacterized protein</fullName>
    </submittedName>
</protein>
<dbReference type="InterPro" id="IPR024857">
    <property type="entry name" value="Cappuccino"/>
</dbReference>
<dbReference type="OrthoDB" id="2372305at2759"/>
<dbReference type="PANTHER" id="PTHR16230">
    <property type="entry name" value="CAPPUCCINO"/>
    <property type="match status" value="1"/>
</dbReference>
<dbReference type="GO" id="GO:0031083">
    <property type="term" value="C:BLOC-1 complex"/>
    <property type="evidence" value="ECO:0007669"/>
    <property type="project" value="TreeGrafter"/>
</dbReference>
<keyword evidence="2" id="KW-1185">Reference proteome</keyword>
<dbReference type="Proteomes" id="UP000829720">
    <property type="component" value="Unassembled WGS sequence"/>
</dbReference>